<feature type="transmembrane region" description="Helical" evidence="1">
    <location>
        <begin position="160"/>
        <end position="178"/>
    </location>
</feature>
<feature type="transmembrane region" description="Helical" evidence="1">
    <location>
        <begin position="12"/>
        <end position="33"/>
    </location>
</feature>
<feature type="transmembrane region" description="Helical" evidence="1">
    <location>
        <begin position="49"/>
        <end position="68"/>
    </location>
</feature>
<feature type="transmembrane region" description="Helical" evidence="1">
    <location>
        <begin position="104"/>
        <end position="129"/>
    </location>
</feature>
<dbReference type="AlphaFoldDB" id="F9DNY3"/>
<comment type="caution">
    <text evidence="2">The sequence shown here is derived from an EMBL/GenBank/DDBJ whole genome shotgun (WGS) entry which is preliminary data.</text>
</comment>
<dbReference type="HOGENOM" id="CLU_068838_0_0_9"/>
<dbReference type="Proteomes" id="UP000005316">
    <property type="component" value="Unassembled WGS sequence"/>
</dbReference>
<evidence type="ECO:0000313" key="3">
    <source>
        <dbReference type="Proteomes" id="UP000005316"/>
    </source>
</evidence>
<dbReference type="EMBL" id="AFPZ01000015">
    <property type="protein sequence ID" value="EGQ27522.1"/>
    <property type="molecule type" value="Genomic_DNA"/>
</dbReference>
<reference evidence="2 3" key="1">
    <citation type="submission" date="2011-04" db="EMBL/GenBank/DDBJ databases">
        <authorList>
            <person name="Muzny D."/>
            <person name="Qin X."/>
            <person name="Deng J."/>
            <person name="Jiang H."/>
            <person name="Liu Y."/>
            <person name="Qu J."/>
            <person name="Song X.-Z."/>
            <person name="Zhang L."/>
            <person name="Thornton R."/>
            <person name="Coyle M."/>
            <person name="Francisco L."/>
            <person name="Jackson L."/>
            <person name="Javaid M."/>
            <person name="Korchina V."/>
            <person name="Kovar C."/>
            <person name="Mata R."/>
            <person name="Mathew T."/>
            <person name="Ngo R."/>
            <person name="Nguyen L."/>
            <person name="Nguyen N."/>
            <person name="Okwuonu G."/>
            <person name="Ongeri F."/>
            <person name="Pham C."/>
            <person name="Simmons D."/>
            <person name="Wilczek-Boney K."/>
            <person name="Hale W."/>
            <person name="Jakkamsetti A."/>
            <person name="Pham P."/>
            <person name="Ruth R."/>
            <person name="San Lucas F."/>
            <person name="Warren J."/>
            <person name="Zhang J."/>
            <person name="Zhao Z."/>
            <person name="Zhou C."/>
            <person name="Zhu D."/>
            <person name="Lee S."/>
            <person name="Bess C."/>
            <person name="Blankenburg K."/>
            <person name="Forbes L."/>
            <person name="Fu Q."/>
            <person name="Gubbala S."/>
            <person name="Hirani K."/>
            <person name="Jayaseelan J.C."/>
            <person name="Lara F."/>
            <person name="Munidasa M."/>
            <person name="Palculict T."/>
            <person name="Patil S."/>
            <person name="Pu L.-L."/>
            <person name="Saada N."/>
            <person name="Tang L."/>
            <person name="Weissenberger G."/>
            <person name="Zhu Y."/>
            <person name="Hemphill L."/>
            <person name="Shang Y."/>
            <person name="Youmans B."/>
            <person name="Ayvaz T."/>
            <person name="Ross M."/>
            <person name="Santibanez J."/>
            <person name="Aqrawi P."/>
            <person name="Gross S."/>
            <person name="Joshi V."/>
            <person name="Fowler G."/>
            <person name="Nazareth L."/>
            <person name="Reid J."/>
            <person name="Worley K."/>
            <person name="Petrosino J."/>
            <person name="Highlander S."/>
            <person name="Gibbs R."/>
        </authorList>
    </citation>
    <scope>NUCLEOTIDE SEQUENCE [LARGE SCALE GENOMIC DNA]</scope>
    <source>
        <strain evidence="2 3">2681</strain>
    </source>
</reference>
<accession>F9DNY3</accession>
<evidence type="ECO:0000256" key="1">
    <source>
        <dbReference type="SAM" id="Phobius"/>
    </source>
</evidence>
<keyword evidence="1" id="KW-0472">Membrane</keyword>
<feature type="transmembrane region" description="Helical" evidence="1">
    <location>
        <begin position="198"/>
        <end position="219"/>
    </location>
</feature>
<feature type="transmembrane region" description="Helical" evidence="1">
    <location>
        <begin position="224"/>
        <end position="243"/>
    </location>
</feature>
<organism evidence="2 3">
    <name type="scientific">Sporosarcina newyorkensis 2681</name>
    <dbReference type="NCBI Taxonomy" id="1027292"/>
    <lineage>
        <taxon>Bacteria</taxon>
        <taxon>Bacillati</taxon>
        <taxon>Bacillota</taxon>
        <taxon>Bacilli</taxon>
        <taxon>Bacillales</taxon>
        <taxon>Caryophanaceae</taxon>
        <taxon>Sporosarcina</taxon>
    </lineage>
</organism>
<name>F9DNY3_9BACL</name>
<feature type="transmembrane region" description="Helical" evidence="1">
    <location>
        <begin position="77"/>
        <end position="98"/>
    </location>
</feature>
<keyword evidence="2" id="KW-0560">Oxidoreductase</keyword>
<keyword evidence="1" id="KW-1133">Transmembrane helix</keyword>
<dbReference type="eggNOG" id="ENOG502Z7JX">
    <property type="taxonomic scope" value="Bacteria"/>
</dbReference>
<protein>
    <submittedName>
        <fullName evidence="2">Brp/Blh family beta-carotene 15,15'-monooxygenase</fullName>
        <ecNumber evidence="2">1.14.99.36</ecNumber>
    </submittedName>
</protein>
<dbReference type="GO" id="GO:0004497">
    <property type="term" value="F:monooxygenase activity"/>
    <property type="evidence" value="ECO:0007669"/>
    <property type="project" value="UniProtKB-KW"/>
</dbReference>
<dbReference type="STRING" id="759851.SAMN04244570_0453"/>
<proteinExistence type="predicted"/>
<keyword evidence="1" id="KW-0812">Transmembrane</keyword>
<keyword evidence="2" id="KW-0503">Monooxygenase</keyword>
<evidence type="ECO:0000313" key="2">
    <source>
        <dbReference type="EMBL" id="EGQ27522.1"/>
    </source>
</evidence>
<dbReference type="EC" id="1.14.99.36" evidence="2"/>
<sequence length="351" mass="40695">MTEVKIMVFKKVSLHMIWPTLFFIVLVSNFALYRSSLGISILPANTNPVVLGSLIDLTIVAPILFLAWQRKLSWKSLLTLMAGGLIVARFMIPMQYLAPFKTLTLVGFVMEGAIVLLEVLLLFTLFNYLPEIIRIVKKNPIPLLFSFSNAVEQKVRKHPIIQVICSEMLMFYYAFSLWKKEPKYKENTFTLYKNSSLIAFQVMMIHAIVVETLGVHWWLHDKSLVLSLILLVLNIYSVVLFLGDIQAMRFNPLQIENDRMYVSLGLMKRMEIRWEDIEEVIEDRSILEKKLSKNTIDFVARDFEKTYPDVIIKLKHPGEATLLMGIKKKYEQVAIRVDDSVKFKEVLRTKL</sequence>
<gene>
    <name evidence="2" type="ORF">HMPREF9372_0513</name>
</gene>